<dbReference type="CDD" id="cd16891">
    <property type="entry name" value="CwlT-like"/>
    <property type="match status" value="1"/>
</dbReference>
<sequence>MRKTIKRKVIGLFVVVSFFSLPLLSLLGGGSEKEYQASDESTGSINLSPEVLLHRPMVEKYAKLEGIPNEVDTLLAIMMVETGGRGRDVMQSSESMGLPVNTLDVEPSIAQGVKHYKGCIEDAKTLGNDKWTAVASYNFGRNYNNYVSNNGHKHSTELADKYSLTVVAPSLGNSTGTRYSYPNPVAIPYNGGYLYLNGGNFFYVLLVQQYLTLNSNGSGSGTNSATGWKKKAVELALKDVGQSFPTGWGGRGECIVAVQGWINGAKAGTFIPGGVRTGYLQSGAKEVAWNQAKSGDVIQYENLGNPDLFDTGVHTMLVESVNKDGTINIVESNNPGGSGLVGQRKGITNSAPSGWRAVVWRFAD</sequence>
<evidence type="ECO:0000313" key="3">
    <source>
        <dbReference type="EMBL" id="GGC90585.1"/>
    </source>
</evidence>
<accession>A0ABQ1P7V2</accession>
<organism evidence="3 4">
    <name type="scientific">Enterococcus wangshanyuanii</name>
    <dbReference type="NCBI Taxonomy" id="2005703"/>
    <lineage>
        <taxon>Bacteria</taxon>
        <taxon>Bacillati</taxon>
        <taxon>Bacillota</taxon>
        <taxon>Bacilli</taxon>
        <taxon>Lactobacillales</taxon>
        <taxon>Enterococcaceae</taxon>
        <taxon>Enterococcus</taxon>
    </lineage>
</organism>
<dbReference type="Gene3D" id="1.10.530.10">
    <property type="match status" value="1"/>
</dbReference>
<dbReference type="InterPro" id="IPR047194">
    <property type="entry name" value="CwlT-like_lysozyme"/>
</dbReference>
<dbReference type="Proteomes" id="UP000630615">
    <property type="component" value="Unassembled WGS sequence"/>
</dbReference>
<evidence type="ECO:0000313" key="4">
    <source>
        <dbReference type="Proteomes" id="UP000630615"/>
    </source>
</evidence>
<evidence type="ECO:0000256" key="1">
    <source>
        <dbReference type="ARBA" id="ARBA00004241"/>
    </source>
</evidence>
<dbReference type="SUPFAM" id="SSF53955">
    <property type="entry name" value="Lysozyme-like"/>
    <property type="match status" value="1"/>
</dbReference>
<feature type="domain" description="CwlT-like lysozyme" evidence="2">
    <location>
        <begin position="49"/>
        <end position="210"/>
    </location>
</feature>
<gene>
    <name evidence="3" type="ORF">GCM10011573_20290</name>
</gene>
<dbReference type="RefSeq" id="WP_088270374.1">
    <property type="nucleotide sequence ID" value="NZ_BMKI01000004.1"/>
</dbReference>
<proteinExistence type="predicted"/>
<comment type="subcellular location">
    <subcellularLocation>
        <location evidence="1">Cell surface</location>
    </subcellularLocation>
</comment>
<dbReference type="EMBL" id="BMKI01000004">
    <property type="protein sequence ID" value="GGC90585.1"/>
    <property type="molecule type" value="Genomic_DNA"/>
</dbReference>
<protein>
    <submittedName>
        <fullName evidence="3">Lysozyme</fullName>
    </submittedName>
</protein>
<keyword evidence="4" id="KW-1185">Reference proteome</keyword>
<reference evidence="4" key="1">
    <citation type="journal article" date="2019" name="Int. J. Syst. Evol. Microbiol.">
        <title>The Global Catalogue of Microorganisms (GCM) 10K type strain sequencing project: providing services to taxonomists for standard genome sequencing and annotation.</title>
        <authorList>
            <consortium name="The Broad Institute Genomics Platform"/>
            <consortium name="The Broad Institute Genome Sequencing Center for Infectious Disease"/>
            <person name="Wu L."/>
            <person name="Ma J."/>
        </authorList>
    </citation>
    <scope>NUCLEOTIDE SEQUENCE [LARGE SCALE GENOMIC DNA]</scope>
    <source>
        <strain evidence="4">CGMCC 1.15942</strain>
    </source>
</reference>
<name>A0ABQ1P7V2_9ENTE</name>
<comment type="caution">
    <text evidence="3">The sequence shown here is derived from an EMBL/GenBank/DDBJ whole genome shotgun (WGS) entry which is preliminary data.</text>
</comment>
<evidence type="ECO:0000259" key="2">
    <source>
        <dbReference type="Pfam" id="PF13702"/>
    </source>
</evidence>
<dbReference type="InterPro" id="IPR023346">
    <property type="entry name" value="Lysozyme-like_dom_sf"/>
</dbReference>
<dbReference type="Pfam" id="PF13702">
    <property type="entry name" value="Lysozyme_like"/>
    <property type="match status" value="1"/>
</dbReference>